<sequence>MEKLYERESYLLSSSRSLRHSRRSNIHAKSACKARKRLTNQEFMPSEYYTSYIPFITATPKEDFIPVGNTNRQKIAGGELLPTSSIVLYIAETVKSRTIPFVLVWFCFMLFNLSDAWAQSAETRAAEGQTEIKPLQIGDTIPEELWNMPLQVVNHPEGKDTITLNDYRDKKLIILDFWATWCKSCIEGFPNLSRLQKEFPQQLDVLLVNTVQTKDTPSKVQQLLERYKKVHDYKLDLPYLLEDTLFQQLFRHKIIPHVVWLDGDLRFIGSSHSYEVTTKNITDFLENGRIDFFQKDDYGTANRGESSSDDIEVSRFYRYQDGPRSKTLKTDTVGDYVNYNIVNQPLSYMIELAWGMRNVPKSLWIFPESPDGDRLRRAIRRLSSNPPIDLFCYTFKTSNDNSFDVFRRNFRQDLQDFLGYQITVQEDSVKVRVLKPTQRLAQFKTTGGILQSQTNPENMPMYLQNVHITGLQMYLSNLFREPTLVGKHDIDVAIDFELPDNLYELSDTDLESLVQAMGFDVIHETRLVTTYQFTEIL</sequence>
<organism evidence="2 3">
    <name type="scientific">Sphingobacterium chuzhouense</name>
    <dbReference type="NCBI Taxonomy" id="1742264"/>
    <lineage>
        <taxon>Bacteria</taxon>
        <taxon>Pseudomonadati</taxon>
        <taxon>Bacteroidota</taxon>
        <taxon>Sphingobacteriia</taxon>
        <taxon>Sphingobacteriales</taxon>
        <taxon>Sphingobacteriaceae</taxon>
        <taxon>Sphingobacterium</taxon>
    </lineage>
</organism>
<accession>A0ABR7XR11</accession>
<evidence type="ECO:0000313" key="3">
    <source>
        <dbReference type="Proteomes" id="UP000651112"/>
    </source>
</evidence>
<dbReference type="Gene3D" id="3.40.30.10">
    <property type="entry name" value="Glutaredoxin"/>
    <property type="match status" value="1"/>
</dbReference>
<dbReference type="InterPro" id="IPR013766">
    <property type="entry name" value="Thioredoxin_domain"/>
</dbReference>
<proteinExistence type="predicted"/>
<dbReference type="InterPro" id="IPR050553">
    <property type="entry name" value="Thioredoxin_ResA/DsbE_sf"/>
</dbReference>
<dbReference type="EMBL" id="JACNYL010000002">
    <property type="protein sequence ID" value="MBD1421619.1"/>
    <property type="molecule type" value="Genomic_DNA"/>
</dbReference>
<dbReference type="PANTHER" id="PTHR42852:SF13">
    <property type="entry name" value="PROTEIN DIPZ"/>
    <property type="match status" value="1"/>
</dbReference>
<dbReference type="PROSITE" id="PS51352">
    <property type="entry name" value="THIOREDOXIN_2"/>
    <property type="match status" value="1"/>
</dbReference>
<reference evidence="2 3" key="1">
    <citation type="submission" date="2020-08" db="EMBL/GenBank/DDBJ databases">
        <title>Sphingobacterium sp. DN00404 isolated from aquaculture water.</title>
        <authorList>
            <person name="Zhang M."/>
        </authorList>
    </citation>
    <scope>NUCLEOTIDE SEQUENCE [LARGE SCALE GENOMIC DNA]</scope>
    <source>
        <strain evidence="2 3">KCTC 42746</strain>
    </source>
</reference>
<dbReference type="RefSeq" id="WP_190313368.1">
    <property type="nucleotide sequence ID" value="NZ_JACNYL010000002.1"/>
</dbReference>
<dbReference type="CDD" id="cd02966">
    <property type="entry name" value="TlpA_like_family"/>
    <property type="match status" value="1"/>
</dbReference>
<gene>
    <name evidence="2" type="ORF">H8B21_08580</name>
</gene>
<name>A0ABR7XR11_9SPHI</name>
<dbReference type="InterPro" id="IPR036249">
    <property type="entry name" value="Thioredoxin-like_sf"/>
</dbReference>
<dbReference type="SUPFAM" id="SSF52833">
    <property type="entry name" value="Thioredoxin-like"/>
    <property type="match status" value="1"/>
</dbReference>
<comment type="caution">
    <text evidence="2">The sequence shown here is derived from an EMBL/GenBank/DDBJ whole genome shotgun (WGS) entry which is preliminary data.</text>
</comment>
<dbReference type="Pfam" id="PF00578">
    <property type="entry name" value="AhpC-TSA"/>
    <property type="match status" value="1"/>
</dbReference>
<dbReference type="Proteomes" id="UP000651112">
    <property type="component" value="Unassembled WGS sequence"/>
</dbReference>
<dbReference type="PANTHER" id="PTHR42852">
    <property type="entry name" value="THIOL:DISULFIDE INTERCHANGE PROTEIN DSBE"/>
    <property type="match status" value="1"/>
</dbReference>
<feature type="domain" description="Thioredoxin" evidence="1">
    <location>
        <begin position="135"/>
        <end position="295"/>
    </location>
</feature>
<keyword evidence="3" id="KW-1185">Reference proteome</keyword>
<protein>
    <submittedName>
        <fullName evidence="2">TlpA family protein disulfide reductase</fullName>
    </submittedName>
</protein>
<dbReference type="InterPro" id="IPR000866">
    <property type="entry name" value="AhpC/TSA"/>
</dbReference>
<evidence type="ECO:0000313" key="2">
    <source>
        <dbReference type="EMBL" id="MBD1421619.1"/>
    </source>
</evidence>
<evidence type="ECO:0000259" key="1">
    <source>
        <dbReference type="PROSITE" id="PS51352"/>
    </source>
</evidence>